<proteinExistence type="predicted"/>
<feature type="signal peptide" evidence="1">
    <location>
        <begin position="1"/>
        <end position="19"/>
    </location>
</feature>
<gene>
    <name evidence="2" type="ORF">RMAR00112_LOCUS5888</name>
</gene>
<evidence type="ECO:0000256" key="1">
    <source>
        <dbReference type="SAM" id="SignalP"/>
    </source>
</evidence>
<evidence type="ECO:0008006" key="3">
    <source>
        <dbReference type="Google" id="ProtNLM"/>
    </source>
</evidence>
<name>A0A7S3E8S8_9RHOD</name>
<organism evidence="2">
    <name type="scientific">Rhodosorus marinus</name>
    <dbReference type="NCBI Taxonomy" id="101924"/>
    <lineage>
        <taxon>Eukaryota</taxon>
        <taxon>Rhodophyta</taxon>
        <taxon>Stylonematophyceae</taxon>
        <taxon>Stylonematales</taxon>
        <taxon>Stylonemataceae</taxon>
        <taxon>Rhodosorus</taxon>
    </lineage>
</organism>
<sequence>MFRRAIGPWVCTLPYLVHALRSASGYAKEASLTSKNDFREKMLLTLMPMKSSLMASFEGSRVQCWPRIAAPEKQNVVRAVSRDPTGDMESASLAGCRPLLLALLIDWVKSKSDQ</sequence>
<feature type="chain" id="PRO_5030801219" description="Secreted protein" evidence="1">
    <location>
        <begin position="20"/>
        <end position="114"/>
    </location>
</feature>
<evidence type="ECO:0000313" key="2">
    <source>
        <dbReference type="EMBL" id="CAE0037932.1"/>
    </source>
</evidence>
<keyword evidence="1" id="KW-0732">Signal</keyword>
<dbReference type="AlphaFoldDB" id="A0A7S3E8S8"/>
<accession>A0A7S3E8S8</accession>
<dbReference type="EMBL" id="HBHW01007775">
    <property type="protein sequence ID" value="CAE0037932.1"/>
    <property type="molecule type" value="Transcribed_RNA"/>
</dbReference>
<reference evidence="2" key="1">
    <citation type="submission" date="2021-01" db="EMBL/GenBank/DDBJ databases">
        <authorList>
            <person name="Corre E."/>
            <person name="Pelletier E."/>
            <person name="Niang G."/>
            <person name="Scheremetjew M."/>
            <person name="Finn R."/>
            <person name="Kale V."/>
            <person name="Holt S."/>
            <person name="Cochrane G."/>
            <person name="Meng A."/>
            <person name="Brown T."/>
            <person name="Cohen L."/>
        </authorList>
    </citation>
    <scope>NUCLEOTIDE SEQUENCE</scope>
    <source>
        <strain evidence="2">CCMP 769</strain>
    </source>
</reference>
<protein>
    <recommendedName>
        <fullName evidence="3">Secreted protein</fullName>
    </recommendedName>
</protein>